<reference evidence="2 3" key="1">
    <citation type="submission" date="2016-02" db="EMBL/GenBank/DDBJ databases">
        <title>WGS assembly of Manihot esculenta.</title>
        <authorList>
            <person name="Bredeson J.V."/>
            <person name="Prochnik S.E."/>
            <person name="Lyons J.B."/>
            <person name="Schmutz J."/>
            <person name="Grimwood J."/>
            <person name="Vrebalov J."/>
            <person name="Bart R.S."/>
            <person name="Amuge T."/>
            <person name="Ferguson M.E."/>
            <person name="Green R."/>
            <person name="Putnam N."/>
            <person name="Stites J."/>
            <person name="Rounsley S."/>
            <person name="Rokhsar D.S."/>
        </authorList>
    </citation>
    <scope>NUCLEOTIDE SEQUENCE [LARGE SCALE GENOMIC DNA]</scope>
    <source>
        <strain evidence="3">cv. AM560-2</strain>
        <tissue evidence="2">Leaf</tissue>
    </source>
</reference>
<dbReference type="Proteomes" id="UP000091857">
    <property type="component" value="Chromosome 1"/>
</dbReference>
<keyword evidence="3" id="KW-1185">Reference proteome</keyword>
<evidence type="ECO:0000313" key="3">
    <source>
        <dbReference type="Proteomes" id="UP000091857"/>
    </source>
</evidence>
<feature type="compositionally biased region" description="Basic and acidic residues" evidence="1">
    <location>
        <begin position="237"/>
        <end position="246"/>
    </location>
</feature>
<dbReference type="AlphaFoldDB" id="A0A251LNC2"/>
<dbReference type="OrthoDB" id="1579514at2759"/>
<dbReference type="EMBL" id="CM004387">
    <property type="protein sequence ID" value="OAY59975.1"/>
    <property type="molecule type" value="Genomic_DNA"/>
</dbReference>
<name>A0A251LNC2_MANES</name>
<organism evidence="2 3">
    <name type="scientific">Manihot esculenta</name>
    <name type="common">Cassava</name>
    <name type="synonym">Jatropha manihot</name>
    <dbReference type="NCBI Taxonomy" id="3983"/>
    <lineage>
        <taxon>Eukaryota</taxon>
        <taxon>Viridiplantae</taxon>
        <taxon>Streptophyta</taxon>
        <taxon>Embryophyta</taxon>
        <taxon>Tracheophyta</taxon>
        <taxon>Spermatophyta</taxon>
        <taxon>Magnoliopsida</taxon>
        <taxon>eudicotyledons</taxon>
        <taxon>Gunneridae</taxon>
        <taxon>Pentapetalae</taxon>
        <taxon>rosids</taxon>
        <taxon>fabids</taxon>
        <taxon>Malpighiales</taxon>
        <taxon>Euphorbiaceae</taxon>
        <taxon>Crotonoideae</taxon>
        <taxon>Manihoteae</taxon>
        <taxon>Manihot</taxon>
    </lineage>
</organism>
<evidence type="ECO:0000256" key="1">
    <source>
        <dbReference type="SAM" id="MobiDB-lite"/>
    </source>
</evidence>
<gene>
    <name evidence="2" type="ORF">MANES_01G076200</name>
</gene>
<dbReference type="EMBL" id="CM004387">
    <property type="protein sequence ID" value="OAY59976.1"/>
    <property type="molecule type" value="Genomic_DNA"/>
</dbReference>
<feature type="region of interest" description="Disordered" evidence="1">
    <location>
        <begin position="220"/>
        <end position="246"/>
    </location>
</feature>
<sequence>MLSENRYDSSKMSFKSNALNVECASSDVLIKHRKRIIGATRDFPIGCGPSKRFCTEALKNSVHFEMPGILDDLKSKENVTVSFDKREDLGLVAEVELLHKVLQDSLDTVGLVNPLEISVSEATKLPTKFAPWRRISAIRCFPQGCGRKTQQVDKEVAPECVSLETKGLGPHTPDVDILRKKEETIGKDKHQKNVANPSKTNVFQSYSECFETNKGKPHDMDKCLDGKLSGRSNSHPSQEKASDHMEVPGHRVVVLALMAAPNCPRRNRKRGSRLRPTNDVAKTKAKKH</sequence>
<accession>A0A251LNC2</accession>
<dbReference type="Gramene" id="Manes.01G076201.1.v8.1">
    <property type="protein sequence ID" value="Manes.01G076201.1.v8.1.CDS.1"/>
    <property type="gene ID" value="Manes.01G076201.v8.1"/>
</dbReference>
<protein>
    <submittedName>
        <fullName evidence="2">Uncharacterized protein</fullName>
    </submittedName>
</protein>
<proteinExistence type="predicted"/>
<evidence type="ECO:0000313" key="2">
    <source>
        <dbReference type="EMBL" id="OAY59975.1"/>
    </source>
</evidence>
<feature type="region of interest" description="Disordered" evidence="1">
    <location>
        <begin position="262"/>
        <end position="288"/>
    </location>
</feature>